<name>A0A0C5AYD8_BURPE</name>
<organism evidence="1">
    <name type="scientific">Burkholderia pseudomallei</name>
    <name type="common">Pseudomonas pseudomallei</name>
    <dbReference type="NCBI Taxonomy" id="28450"/>
    <lineage>
        <taxon>Bacteria</taxon>
        <taxon>Pseudomonadati</taxon>
        <taxon>Pseudomonadota</taxon>
        <taxon>Betaproteobacteria</taxon>
        <taxon>Burkholderiales</taxon>
        <taxon>Burkholderiaceae</taxon>
        <taxon>Burkholderia</taxon>
        <taxon>pseudomallei group</taxon>
    </lineage>
</organism>
<gene>
    <name evidence="1" type="ORF">pBPS101</name>
</gene>
<evidence type="ECO:0000313" key="1">
    <source>
        <dbReference type="EMBL" id="AJL34984.1"/>
    </source>
</evidence>
<dbReference type="EMBL" id="KF418775">
    <property type="protein sequence ID" value="AJL34984.1"/>
    <property type="molecule type" value="Genomic_DNA"/>
</dbReference>
<dbReference type="AlphaFoldDB" id="A0A0C5AYD8"/>
<sequence>MNARLKQQASGLATRAIKAHKTAPCGLFCADGLCAPLLWAGLGGETFGSAGFFDFRFANPALCPPTPFGDGKRGQPQIKEANQ</sequence>
<proteinExistence type="predicted"/>
<geneLocation type="plasmid" evidence="1">
    <name>pBPSE01</name>
</geneLocation>
<accession>A0A0C5AYD8</accession>
<keyword evidence="1" id="KW-0614">Plasmid</keyword>
<protein>
    <submittedName>
        <fullName evidence="1">Uncharacterized protein</fullName>
    </submittedName>
</protein>
<reference evidence="1" key="1">
    <citation type="submission" date="2013-07" db="EMBL/GenBank/DDBJ databases">
        <title>Complete sequence of a native Burkholderia pseudomallei plasmid.</title>
        <authorList>
            <person name="Stone J.K."/>
            <person name="Bollig M.C."/>
            <person name="Gibbons H.S."/>
            <person name="Mayo M."/>
            <person name="Currie B.J."/>
            <person name="Keim P."/>
            <person name="Tuanyok A."/>
        </authorList>
    </citation>
    <scope>NUCLEOTIDE SEQUENCE</scope>
    <source>
        <strain evidence="1">MSHR1950</strain>
        <plasmid evidence="1">pBPSE01</plasmid>
    </source>
</reference>